<dbReference type="PANTHER" id="PTHR44329:SF293">
    <property type="entry name" value="MITOGEN-ACTIVATED PROTEIN KINASE KINASE KINASE"/>
    <property type="match status" value="1"/>
</dbReference>
<dbReference type="Gene3D" id="1.10.510.10">
    <property type="entry name" value="Transferase(Phosphotransferase) domain 1"/>
    <property type="match status" value="1"/>
</dbReference>
<dbReference type="InterPro" id="IPR000719">
    <property type="entry name" value="Prot_kinase_dom"/>
</dbReference>
<dbReference type="GO" id="GO:0004674">
    <property type="term" value="F:protein serine/threonine kinase activity"/>
    <property type="evidence" value="ECO:0007669"/>
    <property type="project" value="UniProtKB-EC"/>
</dbReference>
<dbReference type="InterPro" id="IPR008266">
    <property type="entry name" value="Tyr_kinase_AS"/>
</dbReference>
<dbReference type="InterPro" id="IPR011009">
    <property type="entry name" value="Kinase-like_dom_sf"/>
</dbReference>
<evidence type="ECO:0000256" key="6">
    <source>
        <dbReference type="ARBA" id="ARBA00019973"/>
    </source>
</evidence>
<comment type="catalytic activity">
    <reaction evidence="11">
        <text>L-seryl-[protein] + ATP = O-phospho-L-seryl-[protein] + ADP + H(+)</text>
        <dbReference type="Rhea" id="RHEA:17989"/>
        <dbReference type="Rhea" id="RHEA-COMP:9863"/>
        <dbReference type="Rhea" id="RHEA-COMP:11604"/>
        <dbReference type="ChEBI" id="CHEBI:15378"/>
        <dbReference type="ChEBI" id="CHEBI:29999"/>
        <dbReference type="ChEBI" id="CHEBI:30616"/>
        <dbReference type="ChEBI" id="CHEBI:83421"/>
        <dbReference type="ChEBI" id="CHEBI:456216"/>
        <dbReference type="EC" id="2.7.11.1"/>
    </reaction>
</comment>
<comment type="subunit">
    <text evidence="3">Component of the EKC/KEOPS complex composed of at least BUD32, CGI121, GON7, KAE1 and PCC1; the whole complex dimerizes.</text>
</comment>
<reference evidence="14" key="2">
    <citation type="journal article" date="2009" name="Genome Res.">
        <title>Comparative genomic analyses of the human fungal pathogens Coccidioides and their relatives.</title>
        <authorList>
            <person name="Sharpton T.J."/>
            <person name="Stajich J.E."/>
            <person name="Rounsley S.D."/>
            <person name="Gardner M.J."/>
            <person name="Wortman J.R."/>
            <person name="Jordar V.S."/>
            <person name="Maiti R."/>
            <person name="Kodira C.D."/>
            <person name="Neafsey D.E."/>
            <person name="Zeng Q."/>
            <person name="Hung C.-Y."/>
            <person name="McMahan C."/>
            <person name="Muszewska A."/>
            <person name="Grynberg M."/>
            <person name="Mandel M.A."/>
            <person name="Kellner E.M."/>
            <person name="Barker B.M."/>
            <person name="Galgiani J.N."/>
            <person name="Orbach M.J."/>
            <person name="Kirkland T.N."/>
            <person name="Cole G.T."/>
            <person name="Henn M.R."/>
            <person name="Birren B.W."/>
            <person name="Taylor J.W."/>
        </authorList>
    </citation>
    <scope>NUCLEOTIDE SEQUENCE [LARGE SCALE GENOMIC DNA]</scope>
    <source>
        <strain evidence="14">RMSCC 3488</strain>
    </source>
</reference>
<keyword evidence="7" id="KW-0158">Chromosome</keyword>
<dbReference type="PROSITE" id="PS00109">
    <property type="entry name" value="PROTEIN_KINASE_TYR"/>
    <property type="match status" value="1"/>
</dbReference>
<name>A0A0J6FUP9_COCPO</name>
<evidence type="ECO:0000256" key="4">
    <source>
        <dbReference type="ARBA" id="ARBA00012513"/>
    </source>
</evidence>
<evidence type="ECO:0000256" key="8">
    <source>
        <dbReference type="ARBA" id="ARBA00030980"/>
    </source>
</evidence>
<evidence type="ECO:0000256" key="11">
    <source>
        <dbReference type="ARBA" id="ARBA00048679"/>
    </source>
</evidence>
<evidence type="ECO:0000256" key="7">
    <source>
        <dbReference type="ARBA" id="ARBA00022895"/>
    </source>
</evidence>
<evidence type="ECO:0000259" key="12">
    <source>
        <dbReference type="PROSITE" id="PS50011"/>
    </source>
</evidence>
<reference evidence="13 14" key="1">
    <citation type="submission" date="2007-06" db="EMBL/GenBank/DDBJ databases">
        <title>The Genome Sequence of Coccidioides posadasii RMSCC_3488.</title>
        <authorList>
            <consortium name="Coccidioides Genome Resources Consortium"/>
            <consortium name="The Broad Institute Genome Sequencing Platform"/>
            <person name="Henn M.R."/>
            <person name="Sykes S."/>
            <person name="Young S."/>
            <person name="Jaffe D."/>
            <person name="Berlin A."/>
            <person name="Alvarez P."/>
            <person name="Butler J."/>
            <person name="Gnerre S."/>
            <person name="Grabherr M."/>
            <person name="Mauceli E."/>
            <person name="Brockman W."/>
            <person name="Kodira C."/>
            <person name="Alvarado L."/>
            <person name="Zeng Q."/>
            <person name="Crawford M."/>
            <person name="Antoine C."/>
            <person name="Devon K."/>
            <person name="Galgiani J."/>
            <person name="Orsborn K."/>
            <person name="Lewis M.L."/>
            <person name="Nusbaum C."/>
            <person name="Galagan J."/>
            <person name="Birren B."/>
        </authorList>
    </citation>
    <scope>NUCLEOTIDE SEQUENCE [LARGE SCALE GENOMIC DNA]</scope>
    <source>
        <strain evidence="13 14">RMSCC 3488</strain>
    </source>
</reference>
<evidence type="ECO:0000256" key="5">
    <source>
        <dbReference type="ARBA" id="ARBA00013948"/>
    </source>
</evidence>
<evidence type="ECO:0000256" key="2">
    <source>
        <dbReference type="ARBA" id="ARBA00004574"/>
    </source>
</evidence>
<dbReference type="OrthoDB" id="1668230at2759"/>
<dbReference type="EC" id="2.7.11.1" evidence="4"/>
<gene>
    <name evidence="13" type="ORF">CPAG_09404</name>
</gene>
<dbReference type="Pfam" id="PF00069">
    <property type="entry name" value="Pkinase"/>
    <property type="match status" value="1"/>
</dbReference>
<evidence type="ECO:0000256" key="10">
    <source>
        <dbReference type="ARBA" id="ARBA00047899"/>
    </source>
</evidence>
<dbReference type="PROSITE" id="PS50011">
    <property type="entry name" value="PROTEIN_KINASE_DOM"/>
    <property type="match status" value="1"/>
</dbReference>
<dbReference type="EMBL" id="DS268114">
    <property type="protein sequence ID" value="KMM73115.1"/>
    <property type="molecule type" value="Genomic_DNA"/>
</dbReference>
<comment type="catalytic activity">
    <reaction evidence="10">
        <text>L-threonyl-[protein] + ATP = O-phospho-L-threonyl-[protein] + ADP + H(+)</text>
        <dbReference type="Rhea" id="RHEA:46608"/>
        <dbReference type="Rhea" id="RHEA-COMP:11060"/>
        <dbReference type="Rhea" id="RHEA-COMP:11605"/>
        <dbReference type="ChEBI" id="CHEBI:15378"/>
        <dbReference type="ChEBI" id="CHEBI:30013"/>
        <dbReference type="ChEBI" id="CHEBI:30616"/>
        <dbReference type="ChEBI" id="CHEBI:61977"/>
        <dbReference type="ChEBI" id="CHEBI:456216"/>
        <dbReference type="EC" id="2.7.11.1"/>
    </reaction>
</comment>
<comment type="subcellular location">
    <subcellularLocation>
        <location evidence="2">Chromosome</location>
        <location evidence="2">Telomere</location>
    </subcellularLocation>
</comment>
<dbReference type="AlphaFoldDB" id="A0A0J6FUP9"/>
<dbReference type="SMART" id="SM00220">
    <property type="entry name" value="S_TKc"/>
    <property type="match status" value="1"/>
</dbReference>
<evidence type="ECO:0000256" key="1">
    <source>
        <dbReference type="ARBA" id="ARBA00003747"/>
    </source>
</evidence>
<evidence type="ECO:0000256" key="3">
    <source>
        <dbReference type="ARBA" id="ARBA00011534"/>
    </source>
</evidence>
<accession>A0A0J6FUP9</accession>
<organism evidence="13 14">
    <name type="scientific">Coccidioides posadasii RMSCC 3488</name>
    <dbReference type="NCBI Taxonomy" id="454284"/>
    <lineage>
        <taxon>Eukaryota</taxon>
        <taxon>Fungi</taxon>
        <taxon>Dikarya</taxon>
        <taxon>Ascomycota</taxon>
        <taxon>Pezizomycotina</taxon>
        <taxon>Eurotiomycetes</taxon>
        <taxon>Eurotiomycetidae</taxon>
        <taxon>Onygenales</taxon>
        <taxon>Onygenaceae</taxon>
        <taxon>Coccidioides</taxon>
    </lineage>
</organism>
<dbReference type="VEuPathDB" id="FungiDB:CPAG_09404"/>
<reference evidence="14" key="3">
    <citation type="journal article" date="2010" name="Genome Res.">
        <title>Population genomic sequencing of Coccidioides fungi reveals recent hybridization and transposon control.</title>
        <authorList>
            <person name="Neafsey D.E."/>
            <person name="Barker B.M."/>
            <person name="Sharpton T.J."/>
            <person name="Stajich J.E."/>
            <person name="Park D.J."/>
            <person name="Whiston E."/>
            <person name="Hung C.-Y."/>
            <person name="McMahan C."/>
            <person name="White J."/>
            <person name="Sykes S."/>
            <person name="Heiman D."/>
            <person name="Young S."/>
            <person name="Zeng Q."/>
            <person name="Abouelleil A."/>
            <person name="Aftuck L."/>
            <person name="Bessette D."/>
            <person name="Brown A."/>
            <person name="FitzGerald M."/>
            <person name="Lui A."/>
            <person name="Macdonald J.P."/>
            <person name="Priest M."/>
            <person name="Orbach M.J."/>
            <person name="Galgiani J.N."/>
            <person name="Kirkland T.N."/>
            <person name="Cole G.T."/>
            <person name="Birren B.W."/>
            <person name="Henn M.R."/>
            <person name="Taylor J.W."/>
            <person name="Rounsley S.D."/>
        </authorList>
    </citation>
    <scope>NUCLEOTIDE SEQUENCE [LARGE SCALE GENOMIC DNA]</scope>
    <source>
        <strain evidence="14">RMSCC 3488</strain>
    </source>
</reference>
<proteinExistence type="predicted"/>
<evidence type="ECO:0000313" key="13">
    <source>
        <dbReference type="EMBL" id="KMM73115.1"/>
    </source>
</evidence>
<dbReference type="PANTHER" id="PTHR44329">
    <property type="entry name" value="SERINE/THREONINE-PROTEIN KINASE TNNI3K-RELATED"/>
    <property type="match status" value="1"/>
</dbReference>
<comment type="function">
    <text evidence="1">Component of the EKC/KEOPS complex that is required for the formation of a threonylcarbamoyl group on adenosine at position 37 (t(6)A37) in tRNAs that read codons beginning with adenine. The complex is probably involved in the transfer of the threonylcarbamoyl moiety of threonylcarbamoyl-AMP (TC-AMP) to the N6 group of A37. BUD32 has ATPase activity in the context of the EKC/KEOPS complex and likely plays a supporting role to the catalytic subunit KAE1. The EKC/KEOPS complex also promotes both telomere uncapping and telomere elongation. The complex is required for efficient recruitment of transcriptional coactivators.</text>
</comment>
<dbReference type="InterPro" id="IPR051681">
    <property type="entry name" value="Ser/Thr_Kinases-Pseudokinases"/>
</dbReference>
<protein>
    <recommendedName>
        <fullName evidence="6">EKC/KEOPS complex subunit BUD32</fullName>
        <ecNumber evidence="4">2.7.11.1</ecNumber>
    </recommendedName>
    <alternativeName>
        <fullName evidence="8 9">Atypical Serine/threonine protein kinase BUD32</fullName>
    </alternativeName>
    <alternativeName>
        <fullName evidence="5">EKC/KEOPS complex subunit bud32</fullName>
    </alternativeName>
</protein>
<feature type="domain" description="Protein kinase" evidence="12">
    <location>
        <begin position="10"/>
        <end position="297"/>
    </location>
</feature>
<evidence type="ECO:0000313" key="14">
    <source>
        <dbReference type="Proteomes" id="UP000054567"/>
    </source>
</evidence>
<evidence type="ECO:0000256" key="9">
    <source>
        <dbReference type="ARBA" id="ARBA00033194"/>
    </source>
</evidence>
<sequence length="320" mass="35784">MAISAPFNSLTAENQIAVGSGSVVYNVNNIVAFKCPIQFDTSRAQRGERLTAFLRRQSEASTTALESEKALFTLLEKSPHPNVVRCAFIAEEGIFLEHLATPLNTYLESQEIVPQPLKARWLLELTSAAAWIEKLGFVHGDLRPENILLTAKLHLKLIDFDCAVARGEELHSFVEPYWQDKSDGSLGKAGPKSEQFALGSCLYFIFYEAEPEVDIIDGQLAFPDISSTGFGSLIIKCWDGRFHSIRKLALSALWTVAKAGYVRVLLKFLYSRSIGFKKSRTTSGKLGPLRRFCEGYLDDQRRNHMPPCVVQTQPIDIRRA</sequence>
<dbReference type="SUPFAM" id="SSF56112">
    <property type="entry name" value="Protein kinase-like (PK-like)"/>
    <property type="match status" value="1"/>
</dbReference>
<dbReference type="GO" id="GO:0000781">
    <property type="term" value="C:chromosome, telomeric region"/>
    <property type="evidence" value="ECO:0007669"/>
    <property type="project" value="UniProtKB-SubCell"/>
</dbReference>
<dbReference type="Proteomes" id="UP000054567">
    <property type="component" value="Unassembled WGS sequence"/>
</dbReference>
<keyword evidence="7" id="KW-0779">Telomere</keyword>
<dbReference type="GO" id="GO:0005524">
    <property type="term" value="F:ATP binding"/>
    <property type="evidence" value="ECO:0007669"/>
    <property type="project" value="InterPro"/>
</dbReference>